<keyword evidence="1" id="KW-1133">Transmembrane helix</keyword>
<feature type="transmembrane region" description="Helical" evidence="1">
    <location>
        <begin position="361"/>
        <end position="381"/>
    </location>
</feature>
<feature type="transmembrane region" description="Helical" evidence="1">
    <location>
        <begin position="176"/>
        <end position="201"/>
    </location>
</feature>
<accession>A0A060T4Z1</accession>
<feature type="transmembrane region" description="Helical" evidence="1">
    <location>
        <begin position="221"/>
        <end position="237"/>
    </location>
</feature>
<feature type="transmembrane region" description="Helical" evidence="1">
    <location>
        <begin position="132"/>
        <end position="155"/>
    </location>
</feature>
<feature type="transmembrane region" description="Helical" evidence="1">
    <location>
        <begin position="318"/>
        <end position="341"/>
    </location>
</feature>
<keyword evidence="1" id="KW-0812">Transmembrane</keyword>
<dbReference type="AlphaFoldDB" id="A0A060T4Z1"/>
<dbReference type="PhylomeDB" id="A0A060T4Z1"/>
<reference evidence="2" key="1">
    <citation type="submission" date="2014-02" db="EMBL/GenBank/DDBJ databases">
        <authorList>
            <person name="Genoscope - CEA"/>
        </authorList>
    </citation>
    <scope>NUCLEOTIDE SEQUENCE</scope>
    <source>
        <strain evidence="2">LS3</strain>
    </source>
</reference>
<dbReference type="Pfam" id="PF11309">
    <property type="entry name" value="DUF3112"/>
    <property type="match status" value="1"/>
</dbReference>
<name>A0A060T4Z1_BLAAD</name>
<evidence type="ECO:0000256" key="1">
    <source>
        <dbReference type="SAM" id="Phobius"/>
    </source>
</evidence>
<dbReference type="InterPro" id="IPR021460">
    <property type="entry name" value="DUF3112"/>
</dbReference>
<organism evidence="2">
    <name type="scientific">Blastobotrys adeninivorans</name>
    <name type="common">Yeast</name>
    <name type="synonym">Arxula adeninivorans</name>
    <dbReference type="NCBI Taxonomy" id="409370"/>
    <lineage>
        <taxon>Eukaryota</taxon>
        <taxon>Fungi</taxon>
        <taxon>Dikarya</taxon>
        <taxon>Ascomycota</taxon>
        <taxon>Saccharomycotina</taxon>
        <taxon>Dipodascomycetes</taxon>
        <taxon>Dipodascales</taxon>
        <taxon>Trichomonascaceae</taxon>
        <taxon>Blastobotrys</taxon>
    </lineage>
</organism>
<feature type="transmembrane region" description="Helical" evidence="1">
    <location>
        <begin position="101"/>
        <end position="120"/>
    </location>
</feature>
<feature type="transmembrane region" description="Helical" evidence="1">
    <location>
        <begin position="69"/>
        <end position="89"/>
    </location>
</feature>
<sequence length="488" mass="54757">MNADSQIAQIPLPIVRLITPANFSAGTGLLPMLNNATEVFGELPPDIVSLSISQLAGLFGDFPSINDRAPALVFCVLFAILAFAHLHIYLRNLYHHHKFRLSIGLTLYCVFKCIGFGLRYQWAKDVRQVKVALAASVFTQVPVLFLNVMTMFMAHRIFTWRHPETGRSWWFIGFNIILYLFIGGVVCMAILGLGLPFLYYMGDTHFWMCTNVSRAAGVLEMLYAFSANGVLLLAWSVKPGTIDHRLWGVPPKTHDDYPATLQPYWIKHFRPLYYVTKGDQKTAARHVLPVMPSREKPAEGLSRPQNPPCDHFPSIWSAVYMVIITSSVLTICAGFRVATVFIVKPRGGMGIAYGHFAYQNIALYVLYGGVEYAINVMILLMRVDLRFYIPNASSKDARAIIDSGEDEFMVAEESRRQSMEPKYAGEQDYPGNFTIVGHDAAGREIKEKVNTDQTEIMPNISNSKSADPFVTQVDHKGFLIPQEEKTVS</sequence>
<keyword evidence="1" id="KW-0472">Membrane</keyword>
<dbReference type="PANTHER" id="PTHR35184:SF1">
    <property type="entry name" value="INTEGRAL MEMBRANE PROTEIN"/>
    <property type="match status" value="1"/>
</dbReference>
<protein>
    <submittedName>
        <fullName evidence="2">ARAD1C45650p</fullName>
    </submittedName>
</protein>
<dbReference type="PANTHER" id="PTHR35184">
    <property type="entry name" value="YALI0C10208P"/>
    <property type="match status" value="1"/>
</dbReference>
<dbReference type="EMBL" id="HG937693">
    <property type="protein sequence ID" value="CDP35884.1"/>
    <property type="molecule type" value="Genomic_DNA"/>
</dbReference>
<proteinExistence type="predicted"/>
<gene>
    <name evidence="2" type="ORF">GNLVRS02_ARAD1C45650g</name>
</gene>
<evidence type="ECO:0000313" key="2">
    <source>
        <dbReference type="EMBL" id="CDP35884.1"/>
    </source>
</evidence>
<reference evidence="2" key="2">
    <citation type="submission" date="2014-06" db="EMBL/GenBank/DDBJ databases">
        <title>The complete genome of Blastobotrys (Arxula) adeninivorans LS3 - a yeast of biotechnological interest.</title>
        <authorList>
            <person name="Kunze G."/>
            <person name="Gaillardin C."/>
            <person name="Czernicka M."/>
            <person name="Durrens P."/>
            <person name="Martin T."/>
            <person name="Boer E."/>
            <person name="Gabaldon T."/>
            <person name="Cruz J."/>
            <person name="Talla E."/>
            <person name="Marck C."/>
            <person name="Goffeau A."/>
            <person name="Barbe V."/>
            <person name="Baret P."/>
            <person name="Baronian K."/>
            <person name="Beier S."/>
            <person name="Bleykasten C."/>
            <person name="Bode R."/>
            <person name="Casaregola S."/>
            <person name="Despons L."/>
            <person name="Fairhead C."/>
            <person name="Giersberg M."/>
            <person name="Gierski P."/>
            <person name="Hahnel U."/>
            <person name="Hartmann A."/>
            <person name="Jankowska D."/>
            <person name="Jubin C."/>
            <person name="Jung P."/>
            <person name="Lafontaine I."/>
            <person name="Leh-Louis V."/>
            <person name="Lemaire M."/>
            <person name="Marcet-Houben M."/>
            <person name="Mascher M."/>
            <person name="Morel G."/>
            <person name="Richard G.-F."/>
            <person name="Riechen J."/>
            <person name="Sacerdot C."/>
            <person name="Sarkar A."/>
            <person name="Savel G."/>
            <person name="Schacherer J."/>
            <person name="Sherman D."/>
            <person name="Straub M.-L."/>
            <person name="Stein N."/>
            <person name="Thierry A."/>
            <person name="Trautwein-Schult A."/>
            <person name="Westhof E."/>
            <person name="Worch S."/>
            <person name="Dujon B."/>
            <person name="Souciet J.-L."/>
            <person name="Wincker P."/>
            <person name="Scholz U."/>
            <person name="Neuveglise N."/>
        </authorList>
    </citation>
    <scope>NUCLEOTIDE SEQUENCE</scope>
    <source>
        <strain evidence="2">LS3</strain>
    </source>
</reference>